<evidence type="ECO:0000256" key="1">
    <source>
        <dbReference type="ARBA" id="ARBA00004141"/>
    </source>
</evidence>
<evidence type="ECO:0000256" key="5">
    <source>
        <dbReference type="RuleBase" id="RU000488"/>
    </source>
</evidence>
<dbReference type="InterPro" id="IPR023395">
    <property type="entry name" value="MCP_dom_sf"/>
</dbReference>
<comment type="similarity">
    <text evidence="5">Belongs to the mitochondrial carrier (TC 2.A.29) family.</text>
</comment>
<evidence type="ECO:0000256" key="2">
    <source>
        <dbReference type="ARBA" id="ARBA00022692"/>
    </source>
</evidence>
<comment type="subcellular location">
    <subcellularLocation>
        <location evidence="1">Membrane</location>
        <topology evidence="1">Multi-pass membrane protein</topology>
    </subcellularLocation>
</comment>
<dbReference type="EMBL" id="GBRH01180157">
    <property type="protein sequence ID" value="JAE17739.1"/>
    <property type="molecule type" value="Transcribed_RNA"/>
</dbReference>
<keyword evidence="5" id="KW-0813">Transport</keyword>
<reference evidence="6" key="2">
    <citation type="journal article" date="2015" name="Data Brief">
        <title>Shoot transcriptome of the giant reed, Arundo donax.</title>
        <authorList>
            <person name="Barrero R.A."/>
            <person name="Guerrero F.D."/>
            <person name="Moolhuijzen P."/>
            <person name="Goolsby J.A."/>
            <person name="Tidwell J."/>
            <person name="Bellgard S.E."/>
            <person name="Bellgard M.I."/>
        </authorList>
    </citation>
    <scope>NUCLEOTIDE SEQUENCE</scope>
    <source>
        <tissue evidence="6">Shoot tissue taken approximately 20 cm above the soil surface</tissue>
    </source>
</reference>
<reference evidence="6" key="1">
    <citation type="submission" date="2014-09" db="EMBL/GenBank/DDBJ databases">
        <authorList>
            <person name="Magalhaes I.L.F."/>
            <person name="Oliveira U."/>
            <person name="Santos F.R."/>
            <person name="Vidigal T.H.D.A."/>
            <person name="Brescovit A.D."/>
            <person name="Santos A.J."/>
        </authorList>
    </citation>
    <scope>NUCLEOTIDE SEQUENCE</scope>
    <source>
        <tissue evidence="6">Shoot tissue taken approximately 20 cm above the soil surface</tissue>
    </source>
</reference>
<dbReference type="PROSITE" id="PS50920">
    <property type="entry name" value="SOLCAR"/>
    <property type="match status" value="1"/>
</dbReference>
<dbReference type="Pfam" id="PF00153">
    <property type="entry name" value="Mito_carr"/>
    <property type="match status" value="1"/>
</dbReference>
<sequence length="69" mass="7764">MMNQAKEGKALYRNSYDCLVKTVRREGVTALWKGFLPTSARLGPCNLFSGFPTRSCAKHQVFHRSDNDG</sequence>
<proteinExistence type="inferred from homology"/>
<dbReference type="SUPFAM" id="SSF103506">
    <property type="entry name" value="Mitochondrial carrier"/>
    <property type="match status" value="1"/>
</dbReference>
<accession>A0A0A9G2P9</accession>
<evidence type="ECO:0008006" key="7">
    <source>
        <dbReference type="Google" id="ProtNLM"/>
    </source>
</evidence>
<feature type="repeat" description="Solcar" evidence="4">
    <location>
        <begin position="1"/>
        <end position="59"/>
    </location>
</feature>
<evidence type="ECO:0000313" key="6">
    <source>
        <dbReference type="EMBL" id="JAE17739.1"/>
    </source>
</evidence>
<protein>
    <recommendedName>
        <fullName evidence="7">ADP,ATP carrier protein</fullName>
    </recommendedName>
</protein>
<keyword evidence="3 4" id="KW-0472">Membrane</keyword>
<name>A0A0A9G2P9_ARUDO</name>
<dbReference type="Gene3D" id="1.50.40.10">
    <property type="entry name" value="Mitochondrial carrier domain"/>
    <property type="match status" value="1"/>
</dbReference>
<dbReference type="GO" id="GO:0016020">
    <property type="term" value="C:membrane"/>
    <property type="evidence" value="ECO:0007669"/>
    <property type="project" value="UniProtKB-SubCell"/>
</dbReference>
<dbReference type="AlphaFoldDB" id="A0A0A9G2P9"/>
<evidence type="ECO:0000256" key="4">
    <source>
        <dbReference type="PROSITE-ProRule" id="PRU00282"/>
    </source>
</evidence>
<dbReference type="InterPro" id="IPR018108">
    <property type="entry name" value="MCP_transmembrane"/>
</dbReference>
<keyword evidence="2 4" id="KW-0812">Transmembrane</keyword>
<organism evidence="6">
    <name type="scientific">Arundo donax</name>
    <name type="common">Giant reed</name>
    <name type="synonym">Donax arundinaceus</name>
    <dbReference type="NCBI Taxonomy" id="35708"/>
    <lineage>
        <taxon>Eukaryota</taxon>
        <taxon>Viridiplantae</taxon>
        <taxon>Streptophyta</taxon>
        <taxon>Embryophyta</taxon>
        <taxon>Tracheophyta</taxon>
        <taxon>Spermatophyta</taxon>
        <taxon>Magnoliopsida</taxon>
        <taxon>Liliopsida</taxon>
        <taxon>Poales</taxon>
        <taxon>Poaceae</taxon>
        <taxon>PACMAD clade</taxon>
        <taxon>Arundinoideae</taxon>
        <taxon>Arundineae</taxon>
        <taxon>Arundo</taxon>
    </lineage>
</organism>
<evidence type="ECO:0000256" key="3">
    <source>
        <dbReference type="ARBA" id="ARBA00023136"/>
    </source>
</evidence>